<protein>
    <recommendedName>
        <fullName evidence="4 5">Large ribosomal subunit protein bL32</fullName>
    </recommendedName>
</protein>
<keyword evidence="3 5" id="KW-0687">Ribonucleoprotein</keyword>
<name>A0A859I932_9MOLU</name>
<evidence type="ECO:0000256" key="4">
    <source>
        <dbReference type="ARBA" id="ARBA00035178"/>
    </source>
</evidence>
<dbReference type="InterPro" id="IPR044957">
    <property type="entry name" value="Ribosomal_bL32_bact"/>
</dbReference>
<evidence type="ECO:0000256" key="5">
    <source>
        <dbReference type="HAMAP-Rule" id="MF_00340"/>
    </source>
</evidence>
<dbReference type="GO" id="GO:0015934">
    <property type="term" value="C:large ribosomal subunit"/>
    <property type="evidence" value="ECO:0007669"/>
    <property type="project" value="InterPro"/>
</dbReference>
<dbReference type="Proteomes" id="UP000509122">
    <property type="component" value="Chromosome"/>
</dbReference>
<dbReference type="AlphaFoldDB" id="A0A859I932"/>
<dbReference type="InterPro" id="IPR011332">
    <property type="entry name" value="Ribosomal_zn-bd"/>
</dbReference>
<dbReference type="GO" id="GO:0006412">
    <property type="term" value="P:translation"/>
    <property type="evidence" value="ECO:0007669"/>
    <property type="project" value="UniProtKB-UniRule"/>
</dbReference>
<reference evidence="6 7" key="1">
    <citation type="submission" date="2020-06" db="EMBL/GenBank/DDBJ databases">
        <title>Complete genome sequence of Candidatus Phytoplasma asteris RP166.</title>
        <authorList>
            <person name="Cho S.-T."/>
            <person name="Zwolinska A."/>
            <person name="Huang W."/>
            <person name="Wouters R."/>
            <person name="Hogenhout S.A."/>
            <person name="Kuo C.-H."/>
        </authorList>
    </citation>
    <scope>NUCLEOTIDE SEQUENCE [LARGE SCALE GENOMIC DNA]</scope>
    <source>
        <strain evidence="6">RP166</strain>
    </source>
</reference>
<evidence type="ECO:0000313" key="6">
    <source>
        <dbReference type="EMBL" id="QKX95370.1"/>
    </source>
</evidence>
<organism evidence="6 7">
    <name type="scientific">Rapeseed phyllody phytoplasma</name>
    <dbReference type="NCBI Taxonomy" id="2490543"/>
    <lineage>
        <taxon>Bacteria</taxon>
        <taxon>Bacillati</taxon>
        <taxon>Mycoplasmatota</taxon>
        <taxon>Mollicutes</taxon>
        <taxon>Acholeplasmatales</taxon>
        <taxon>Acholeplasmataceae</taxon>
        <taxon>Candidatus Phytoplasma</taxon>
        <taxon>16SrI (Aster yellows group)</taxon>
    </lineage>
</organism>
<dbReference type="NCBIfam" id="TIGR01031">
    <property type="entry name" value="rpmF_bact"/>
    <property type="match status" value="1"/>
</dbReference>
<dbReference type="Pfam" id="PF01783">
    <property type="entry name" value="Ribosomal_L32p"/>
    <property type="match status" value="1"/>
</dbReference>
<dbReference type="PANTHER" id="PTHR35534">
    <property type="entry name" value="50S RIBOSOMAL PROTEIN L32"/>
    <property type="match status" value="1"/>
</dbReference>
<dbReference type="HAMAP" id="MF_00340">
    <property type="entry name" value="Ribosomal_bL32"/>
    <property type="match status" value="1"/>
</dbReference>
<evidence type="ECO:0000256" key="2">
    <source>
        <dbReference type="ARBA" id="ARBA00022980"/>
    </source>
</evidence>
<dbReference type="InterPro" id="IPR002677">
    <property type="entry name" value="Ribosomal_bL32"/>
</dbReference>
<dbReference type="GO" id="GO:0003735">
    <property type="term" value="F:structural constituent of ribosome"/>
    <property type="evidence" value="ECO:0007669"/>
    <property type="project" value="InterPro"/>
</dbReference>
<sequence>MAVPFRRTGKTAKRKRRTHYKLSNPALVLCKETNTFTLSHRVTKNSGYYKGKLILENKPSKSQKTTDN</sequence>
<evidence type="ECO:0000313" key="7">
    <source>
        <dbReference type="Proteomes" id="UP000509122"/>
    </source>
</evidence>
<accession>A0A859I932</accession>
<dbReference type="EMBL" id="CP055264">
    <property type="protein sequence ID" value="QKX95370.1"/>
    <property type="molecule type" value="Genomic_DNA"/>
</dbReference>
<gene>
    <name evidence="5 6" type="primary">rpmF</name>
    <name evidence="6" type="ORF">RP166_3830</name>
</gene>
<evidence type="ECO:0000256" key="3">
    <source>
        <dbReference type="ARBA" id="ARBA00023274"/>
    </source>
</evidence>
<dbReference type="PANTHER" id="PTHR35534:SF1">
    <property type="entry name" value="LARGE RIBOSOMAL SUBUNIT PROTEIN BL32"/>
    <property type="match status" value="1"/>
</dbReference>
<dbReference type="SUPFAM" id="SSF57829">
    <property type="entry name" value="Zn-binding ribosomal proteins"/>
    <property type="match status" value="1"/>
</dbReference>
<dbReference type="KEGG" id="rphy:RP166_3830"/>
<keyword evidence="2 5" id="KW-0689">Ribosomal protein</keyword>
<proteinExistence type="inferred from homology"/>
<evidence type="ECO:0000256" key="1">
    <source>
        <dbReference type="ARBA" id="ARBA00008560"/>
    </source>
</evidence>
<comment type="similarity">
    <text evidence="1 5">Belongs to the bacterial ribosomal protein bL32 family.</text>
</comment>